<sequence>MNQNFIEIVNARVNNLKNVSVQIPKGKITIFTGVSGSGKSSLVFDTVAQEAGRQLNETYSSFVRTFLPRYSRPEADEIRNLSTAVVVDQKRLGGNARSTLGTVTDINALFRLLYSRFGKPQIGYSNAYSFNDPSGMCPACEGIGKIITLNVDAALDKEKSLHEGAILLPGFAPGGWQWKTYGESGFFDNDKKIKDYTEDELQTLLYADPQKVMVSHLDNEINATYEGLAVRFMRLNVKTEKETSKVGAKKMNKFTTIGICPSCGGKRYNEKVLSSKIMGYSIFDMTEMQLDGLIHVLLQIDMPTAKPVVDGIVERLRNLCEIGLGYMSLTRETSTLSGGESQRVKMVKHLSSSLTGIMYIFDEPSTGLHPRDVYRLNELLVKLRDKGNTVLVVEHDPDVIQVADHIIDVGPRAGSGGGRIMYSGDYEGLLASDTLTAQYLTRHADMKPNSRPVTSFLESRKSSLHNLKNARLRVPVGVFTVVTGVAGSGKSTLVNEVFAKDHPEVVRIDQQPVQGSIRSNPATYADIMASIRKAFAEVNRVDGGLFSFNSIGGCETCGGTGIIELNMSFMDKVGVTCSSCNGSRFKPEVLQYLYRGKNIVDVMDMTIAEAVEFFETKDIQTKLKSLVTVGLGYLTLGQPLSTLSGGECQRLKLGKELNKKGQIYILDEPTTGLHMSDVSHMLRIIDTLVEKGNTVIVIEHNLDVIRQGDWIIDIGPDGGTDGGEVIYEGPPPGIMNSERSITARYL</sequence>
<reference evidence="15 16" key="1">
    <citation type="submission" date="2012-10" db="EMBL/GenBank/DDBJ databases">
        <title>Draft Genome Sequence of Paenibacillus popilliae ATCC 14706T.</title>
        <authorList>
            <person name="Iiyama K."/>
            <person name="Mori K."/>
            <person name="Mon H."/>
            <person name="Chieda Y."/>
            <person name="Lee J.M."/>
            <person name="Kusakabe T."/>
            <person name="Tashiro K."/>
            <person name="Asano S."/>
            <person name="Yasunaga-Aoki C."/>
            <person name="Shimizu S."/>
        </authorList>
    </citation>
    <scope>NUCLEOTIDE SEQUENCE [LARGE SCALE GENOMIC DNA]</scope>
    <source>
        <strain evidence="15 16">ATCC 14706</strain>
    </source>
</reference>
<dbReference type="SMART" id="SM00382">
    <property type="entry name" value="AAA"/>
    <property type="match status" value="2"/>
</dbReference>
<dbReference type="PROSITE" id="PS50893">
    <property type="entry name" value="ABC_TRANSPORTER_2"/>
    <property type="match status" value="2"/>
</dbReference>
<dbReference type="Gene3D" id="1.10.8.280">
    <property type="entry name" value="ABC transporter ATPase domain-like"/>
    <property type="match status" value="1"/>
</dbReference>
<dbReference type="Pfam" id="PF00005">
    <property type="entry name" value="ABC_tran"/>
    <property type="match status" value="1"/>
</dbReference>
<accession>M9LR72</accession>
<keyword evidence="8" id="KW-0267">Excision nuclease</keyword>
<dbReference type="RefSeq" id="WP_006287405.1">
    <property type="nucleotide sequence ID" value="NZ_BALG01000244.1"/>
</dbReference>
<dbReference type="GO" id="GO:0004518">
    <property type="term" value="F:nuclease activity"/>
    <property type="evidence" value="ECO:0007669"/>
    <property type="project" value="UniProtKB-KW"/>
</dbReference>
<evidence type="ECO:0000256" key="12">
    <source>
        <dbReference type="ARBA" id="ARBA00039316"/>
    </source>
</evidence>
<proteinExistence type="inferred from homology"/>
<dbReference type="CDD" id="cd03270">
    <property type="entry name" value="ABC_UvrA_I"/>
    <property type="match status" value="1"/>
</dbReference>
<evidence type="ECO:0000256" key="7">
    <source>
        <dbReference type="ARBA" id="ARBA00022840"/>
    </source>
</evidence>
<dbReference type="PROSITE" id="PS00211">
    <property type="entry name" value="ABC_TRANSPORTER_1"/>
    <property type="match status" value="1"/>
</dbReference>
<dbReference type="GO" id="GO:0016887">
    <property type="term" value="F:ATP hydrolysis activity"/>
    <property type="evidence" value="ECO:0007669"/>
    <property type="project" value="InterPro"/>
</dbReference>
<evidence type="ECO:0000256" key="11">
    <source>
        <dbReference type="ARBA" id="ARBA00038000"/>
    </source>
</evidence>
<evidence type="ECO:0000256" key="8">
    <source>
        <dbReference type="ARBA" id="ARBA00022881"/>
    </source>
</evidence>
<comment type="similarity">
    <text evidence="11">Belongs to the ABC transporter superfamily. UvrA family.</text>
</comment>
<dbReference type="SUPFAM" id="SSF52540">
    <property type="entry name" value="P-loop containing nucleoside triphosphate hydrolases"/>
    <property type="match status" value="2"/>
</dbReference>
<evidence type="ECO:0000256" key="3">
    <source>
        <dbReference type="ARBA" id="ARBA00022737"/>
    </source>
</evidence>
<keyword evidence="10" id="KW-0234">DNA repair</keyword>
<keyword evidence="5" id="KW-0227">DNA damage</keyword>
<evidence type="ECO:0000256" key="10">
    <source>
        <dbReference type="ARBA" id="ARBA00023204"/>
    </source>
</evidence>
<dbReference type="InterPro" id="IPR017871">
    <property type="entry name" value="ABC_transporter-like_CS"/>
</dbReference>
<comment type="subcellular location">
    <subcellularLocation>
        <location evidence="1">Cytoplasm</location>
    </subcellularLocation>
</comment>
<evidence type="ECO:0000313" key="15">
    <source>
        <dbReference type="EMBL" id="GAC43706.1"/>
    </source>
</evidence>
<evidence type="ECO:0000259" key="14">
    <source>
        <dbReference type="PROSITE" id="PS50893"/>
    </source>
</evidence>
<evidence type="ECO:0000256" key="6">
    <source>
        <dbReference type="ARBA" id="ARBA00022769"/>
    </source>
</evidence>
<keyword evidence="16" id="KW-1185">Reference proteome</keyword>
<evidence type="ECO:0000256" key="9">
    <source>
        <dbReference type="ARBA" id="ARBA00023125"/>
    </source>
</evidence>
<dbReference type="Gene3D" id="3.40.50.300">
    <property type="entry name" value="P-loop containing nucleotide triphosphate hydrolases"/>
    <property type="match status" value="2"/>
</dbReference>
<name>M9LR72_PAEPP</name>
<keyword evidence="3" id="KW-0677">Repeat</keyword>
<keyword evidence="4" id="KW-0547">Nucleotide-binding</keyword>
<dbReference type="OrthoDB" id="9809851at2"/>
<evidence type="ECO:0000256" key="5">
    <source>
        <dbReference type="ARBA" id="ARBA00022763"/>
    </source>
</evidence>
<keyword evidence="2" id="KW-0963">Cytoplasm</keyword>
<gene>
    <name evidence="15" type="ORF">PPOP_3106</name>
</gene>
<evidence type="ECO:0000256" key="2">
    <source>
        <dbReference type="ARBA" id="ARBA00022490"/>
    </source>
</evidence>
<protein>
    <recommendedName>
        <fullName evidence="12">UvrABC system protein A</fullName>
    </recommendedName>
    <alternativeName>
        <fullName evidence="13">Excinuclease ABC subunit A</fullName>
    </alternativeName>
</protein>
<dbReference type="EMBL" id="BALG01000244">
    <property type="protein sequence ID" value="GAC43706.1"/>
    <property type="molecule type" value="Genomic_DNA"/>
</dbReference>
<feature type="domain" description="ABC transporter" evidence="14">
    <location>
        <begin position="1"/>
        <end position="436"/>
    </location>
</feature>
<dbReference type="InterPro" id="IPR027417">
    <property type="entry name" value="P-loop_NTPase"/>
</dbReference>
<dbReference type="Proteomes" id="UP000029453">
    <property type="component" value="Unassembled WGS sequence"/>
</dbReference>
<dbReference type="GO" id="GO:0005737">
    <property type="term" value="C:cytoplasm"/>
    <property type="evidence" value="ECO:0007669"/>
    <property type="project" value="UniProtKB-SubCell"/>
</dbReference>
<keyword evidence="9" id="KW-0238">DNA-binding</keyword>
<comment type="caution">
    <text evidence="15">The sequence shown here is derived from an EMBL/GenBank/DDBJ whole genome shotgun (WGS) entry which is preliminary data.</text>
</comment>
<dbReference type="PANTHER" id="PTHR43152:SF3">
    <property type="entry name" value="UVRABC SYSTEM PROTEIN A"/>
    <property type="match status" value="1"/>
</dbReference>
<keyword evidence="6" id="KW-0228">DNA excision</keyword>
<dbReference type="GO" id="GO:0006281">
    <property type="term" value="P:DNA repair"/>
    <property type="evidence" value="ECO:0007669"/>
    <property type="project" value="UniProtKB-KW"/>
</dbReference>
<dbReference type="GO" id="GO:0003677">
    <property type="term" value="F:DNA binding"/>
    <property type="evidence" value="ECO:0007669"/>
    <property type="project" value="UniProtKB-KW"/>
</dbReference>
<dbReference type="GO" id="GO:0005524">
    <property type="term" value="F:ATP binding"/>
    <property type="evidence" value="ECO:0007669"/>
    <property type="project" value="UniProtKB-KW"/>
</dbReference>
<organism evidence="15 16">
    <name type="scientific">Paenibacillus popilliae ATCC 14706</name>
    <dbReference type="NCBI Taxonomy" id="1212764"/>
    <lineage>
        <taxon>Bacteria</taxon>
        <taxon>Bacillati</taxon>
        <taxon>Bacillota</taxon>
        <taxon>Bacilli</taxon>
        <taxon>Bacillales</taxon>
        <taxon>Paenibacillaceae</taxon>
        <taxon>Paenibacillus</taxon>
    </lineage>
</organism>
<evidence type="ECO:0000313" key="16">
    <source>
        <dbReference type="Proteomes" id="UP000029453"/>
    </source>
</evidence>
<feature type="domain" description="ABC transporter" evidence="14">
    <location>
        <begin position="441"/>
        <end position="741"/>
    </location>
</feature>
<evidence type="ECO:0000256" key="1">
    <source>
        <dbReference type="ARBA" id="ARBA00004496"/>
    </source>
</evidence>
<dbReference type="Gene3D" id="1.20.1580.10">
    <property type="entry name" value="ABC transporter ATPase like domain"/>
    <property type="match status" value="2"/>
</dbReference>
<evidence type="ECO:0000256" key="4">
    <source>
        <dbReference type="ARBA" id="ARBA00022741"/>
    </source>
</evidence>
<dbReference type="AlphaFoldDB" id="M9LR72"/>
<dbReference type="PANTHER" id="PTHR43152">
    <property type="entry name" value="UVRABC SYSTEM PROTEIN A"/>
    <property type="match status" value="1"/>
</dbReference>
<dbReference type="InterPro" id="IPR003439">
    <property type="entry name" value="ABC_transporter-like_ATP-bd"/>
</dbReference>
<keyword evidence="7" id="KW-0067">ATP-binding</keyword>
<evidence type="ECO:0000256" key="13">
    <source>
        <dbReference type="ARBA" id="ARBA00042156"/>
    </source>
</evidence>
<dbReference type="InterPro" id="IPR003593">
    <property type="entry name" value="AAA+_ATPase"/>
</dbReference>